<evidence type="ECO:0000256" key="3">
    <source>
        <dbReference type="ARBA" id="ARBA00022553"/>
    </source>
</evidence>
<dbReference type="EMBL" id="CP013099">
    <property type="protein sequence ID" value="ALP52940.1"/>
    <property type="molecule type" value="Genomic_DNA"/>
</dbReference>
<dbReference type="CDD" id="cd00082">
    <property type="entry name" value="HisKA"/>
    <property type="match status" value="1"/>
</dbReference>
<dbReference type="InterPro" id="IPR000014">
    <property type="entry name" value="PAS"/>
</dbReference>
<dbReference type="GO" id="GO:0006355">
    <property type="term" value="P:regulation of DNA-templated transcription"/>
    <property type="evidence" value="ECO:0007669"/>
    <property type="project" value="InterPro"/>
</dbReference>
<dbReference type="FunFam" id="3.30.450.20:FF:000060">
    <property type="entry name" value="Sensor protein FixL"/>
    <property type="match status" value="1"/>
</dbReference>
<proteinExistence type="predicted"/>
<evidence type="ECO:0000256" key="4">
    <source>
        <dbReference type="ARBA" id="ARBA00022679"/>
    </source>
</evidence>
<evidence type="ECO:0000256" key="2">
    <source>
        <dbReference type="ARBA" id="ARBA00012438"/>
    </source>
</evidence>
<dbReference type="STRING" id="1748243.Tel_07115"/>
<feature type="coiled-coil region" evidence="10">
    <location>
        <begin position="347"/>
        <end position="381"/>
    </location>
</feature>
<keyword evidence="6" id="KW-0418">Kinase</keyword>
<evidence type="ECO:0000259" key="12">
    <source>
        <dbReference type="PROSITE" id="PS50112"/>
    </source>
</evidence>
<dbReference type="Proteomes" id="UP000055136">
    <property type="component" value="Chromosome"/>
</dbReference>
<dbReference type="PRINTS" id="PR00344">
    <property type="entry name" value="BCTRLSENSOR"/>
</dbReference>
<dbReference type="PROSITE" id="PS50113">
    <property type="entry name" value="PAC"/>
    <property type="match status" value="1"/>
</dbReference>
<name>A0A0S2TCP4_9GAMM</name>
<comment type="function">
    <text evidence="8">Putative oxygen sensor; modulates the activity of FixJ, a transcriptional activator of nitrogen fixation fixK gene. FixL probably acts as a kinase that phosphorylates FixJ.</text>
</comment>
<keyword evidence="3" id="KW-0597">Phosphoprotein</keyword>
<dbReference type="Gene3D" id="1.10.287.130">
    <property type="match status" value="1"/>
</dbReference>
<dbReference type="PROSITE" id="PS50112">
    <property type="entry name" value="PAS"/>
    <property type="match status" value="1"/>
</dbReference>
<keyword evidence="15" id="KW-1185">Reference proteome</keyword>
<evidence type="ECO:0000259" key="11">
    <source>
        <dbReference type="PROSITE" id="PS50109"/>
    </source>
</evidence>
<dbReference type="EC" id="2.7.13.3" evidence="2"/>
<keyword evidence="5" id="KW-0547">Nucleotide-binding</keyword>
<evidence type="ECO:0000256" key="6">
    <source>
        <dbReference type="ARBA" id="ARBA00022777"/>
    </source>
</evidence>
<dbReference type="Pfam" id="PF02518">
    <property type="entry name" value="HATPase_c"/>
    <property type="match status" value="1"/>
</dbReference>
<feature type="domain" description="PAC" evidence="13">
    <location>
        <begin position="470"/>
        <end position="520"/>
    </location>
</feature>
<keyword evidence="4" id="KW-0808">Transferase</keyword>
<dbReference type="InterPro" id="IPR036890">
    <property type="entry name" value="HATPase_C_sf"/>
</dbReference>
<evidence type="ECO:0000256" key="1">
    <source>
        <dbReference type="ARBA" id="ARBA00000085"/>
    </source>
</evidence>
<accession>A0A0S2TCP4</accession>
<dbReference type="SMART" id="SM00387">
    <property type="entry name" value="HATPase_c"/>
    <property type="match status" value="1"/>
</dbReference>
<evidence type="ECO:0000256" key="10">
    <source>
        <dbReference type="SAM" id="Coils"/>
    </source>
</evidence>
<dbReference type="GO" id="GO:0000155">
    <property type="term" value="F:phosphorelay sensor kinase activity"/>
    <property type="evidence" value="ECO:0007669"/>
    <property type="project" value="InterPro"/>
</dbReference>
<evidence type="ECO:0000313" key="15">
    <source>
        <dbReference type="Proteomes" id="UP000055136"/>
    </source>
</evidence>
<evidence type="ECO:0000256" key="8">
    <source>
        <dbReference type="ARBA" id="ARBA00059827"/>
    </source>
</evidence>
<organism evidence="14 15">
    <name type="scientific">Candidatus Tenderia electrophaga</name>
    <dbReference type="NCBI Taxonomy" id="1748243"/>
    <lineage>
        <taxon>Bacteria</taxon>
        <taxon>Pseudomonadati</taxon>
        <taxon>Pseudomonadota</taxon>
        <taxon>Gammaproteobacteria</taxon>
        <taxon>Candidatus Tenderiales</taxon>
        <taxon>Candidatus Tenderiaceae</taxon>
        <taxon>Candidatus Tenderia</taxon>
    </lineage>
</organism>
<reference evidence="14" key="1">
    <citation type="submission" date="2015-10" db="EMBL/GenBank/DDBJ databases">
        <title>Description of Candidatus Tenderia electrophaga gen. nov, sp. nov., an Uncultivated Electroautotroph from a Biocathode Enrichment.</title>
        <authorList>
            <person name="Eddie B.J."/>
            <person name="Malanoski A.P."/>
            <person name="Wang Z."/>
            <person name="Hall R.J."/>
            <person name="Oh S.D."/>
            <person name="Heiner C."/>
            <person name="Lin B."/>
            <person name="Strycharz-Glaven S.M."/>
        </authorList>
    </citation>
    <scope>NUCLEOTIDE SEQUENCE [LARGE SCALE GENOMIC DNA]</scope>
    <source>
        <strain evidence="14">NRL1</strain>
    </source>
</reference>
<comment type="catalytic activity">
    <reaction evidence="1">
        <text>ATP + protein L-histidine = ADP + protein N-phospho-L-histidine.</text>
        <dbReference type="EC" id="2.7.13.3"/>
    </reaction>
</comment>
<dbReference type="SUPFAM" id="SSF47384">
    <property type="entry name" value="Homodimeric domain of signal transducing histidine kinase"/>
    <property type="match status" value="1"/>
</dbReference>
<evidence type="ECO:0000313" key="14">
    <source>
        <dbReference type="EMBL" id="ALP52940.1"/>
    </source>
</evidence>
<dbReference type="PANTHER" id="PTHR43065:SF50">
    <property type="entry name" value="HISTIDINE KINASE"/>
    <property type="match status" value="1"/>
</dbReference>
<dbReference type="InterPro" id="IPR003594">
    <property type="entry name" value="HATPase_dom"/>
</dbReference>
<dbReference type="PANTHER" id="PTHR43065">
    <property type="entry name" value="SENSOR HISTIDINE KINASE"/>
    <property type="match status" value="1"/>
</dbReference>
<dbReference type="PROSITE" id="PS50109">
    <property type="entry name" value="HIS_KIN"/>
    <property type="match status" value="1"/>
</dbReference>
<evidence type="ECO:0000256" key="7">
    <source>
        <dbReference type="ARBA" id="ARBA00022840"/>
    </source>
</evidence>
<keyword evidence="10" id="KW-0175">Coiled coil</keyword>
<dbReference type="SMART" id="SM00091">
    <property type="entry name" value="PAS"/>
    <property type="match status" value="1"/>
</dbReference>
<dbReference type="InterPro" id="IPR004358">
    <property type="entry name" value="Sig_transdc_His_kin-like_C"/>
</dbReference>
<dbReference type="Gene3D" id="3.30.565.10">
    <property type="entry name" value="Histidine kinase-like ATPase, C-terminal domain"/>
    <property type="match status" value="1"/>
</dbReference>
<sequence>MRTYLLPLLLLIILIGAVIYKYETDLEVNRQHYTDSLRHDAGRQKDRLESTILLIQQNLHMVANLPDIRAAGRDVSKLNAGDFHIIQQVFSTLRDNVGLTSLYIMAPQTDVPVTTQNPMLPMLALNPEFRIHPELATLTSEFSSTRDEIQNDASARRLVRDRMQLIRQHLERLRGDFPDLKSARAANYPGMLTVHSSAPQLMEDGWKLLKFTESASVFMFIVPVYGSNGQMSGAVIGTLPVIALLKDLVESNPVLIAPTERVILAADNYSSWRDSWDWLRQGKADPNLIFSNIEDIHLHDQALRWLLWSSRPDADFWRAAEVKSAETFAWSSGIVSLMLCVALMLVVRQQQRHRALVEQKNIELEQNVMKQTRQLRVALDESKRASAALASSESRHKAIFDNSADGIIIIDKSGVIESINPAALSIFGYSVDELTGRNISALMPEPYQSQHDQYLTRHHATGISKIIEKGPRELEGLRKDGHSFPLELQIVSMEFSGKFRYLGILRDITKRKQVEAAIKLRDEKLKETEKQLLQSEKMASVGQLAAGVAHEINNPIGYVNSNLTTLMDYVNKLIALIDAYEHAERCIAPDNRLWQDIVAIRQKMELNYLREDLPDLMNESRAGIERVRQIVQDLKEFSHVETIEWQPADIHTGINSTLNIVHNKLKYKADVIKRFGDLPVIECIPAQLNQVFLNLLVNACHAIDDRGTITITSGRARDAVWVEFCDTGKGIEAKDLGRIFEPFYTTKPVGEGTGLGLSLSYGIIQKHHGRITATSEPGQGTCFRIELPISQREYSTG</sequence>
<dbReference type="NCBIfam" id="TIGR00229">
    <property type="entry name" value="sensory_box"/>
    <property type="match status" value="1"/>
</dbReference>
<dbReference type="InterPro" id="IPR003661">
    <property type="entry name" value="HisK_dim/P_dom"/>
</dbReference>
<feature type="domain" description="Histidine kinase" evidence="11">
    <location>
        <begin position="547"/>
        <end position="791"/>
    </location>
</feature>
<dbReference type="CDD" id="cd00130">
    <property type="entry name" value="PAS"/>
    <property type="match status" value="1"/>
</dbReference>
<dbReference type="KEGG" id="tee:Tel_07115"/>
<protein>
    <recommendedName>
        <fullName evidence="9">Sensor protein FixL</fullName>
        <ecNumber evidence="2">2.7.13.3</ecNumber>
    </recommendedName>
</protein>
<keyword evidence="7" id="KW-0067">ATP-binding</keyword>
<dbReference type="InterPro" id="IPR035965">
    <property type="entry name" value="PAS-like_dom_sf"/>
</dbReference>
<dbReference type="InterPro" id="IPR036097">
    <property type="entry name" value="HisK_dim/P_sf"/>
</dbReference>
<dbReference type="InterPro" id="IPR005467">
    <property type="entry name" value="His_kinase_dom"/>
</dbReference>
<evidence type="ECO:0000256" key="9">
    <source>
        <dbReference type="ARBA" id="ARBA00070616"/>
    </source>
</evidence>
<dbReference type="Gene3D" id="3.30.450.20">
    <property type="entry name" value="PAS domain"/>
    <property type="match status" value="1"/>
</dbReference>
<dbReference type="SUPFAM" id="SSF55874">
    <property type="entry name" value="ATPase domain of HSP90 chaperone/DNA topoisomerase II/histidine kinase"/>
    <property type="match status" value="1"/>
</dbReference>
<evidence type="ECO:0000256" key="5">
    <source>
        <dbReference type="ARBA" id="ARBA00022741"/>
    </source>
</evidence>
<dbReference type="AlphaFoldDB" id="A0A0S2TCP4"/>
<dbReference type="InterPro" id="IPR000700">
    <property type="entry name" value="PAS-assoc_C"/>
</dbReference>
<dbReference type="Pfam" id="PF13426">
    <property type="entry name" value="PAS_9"/>
    <property type="match status" value="1"/>
</dbReference>
<dbReference type="SUPFAM" id="SSF55785">
    <property type="entry name" value="PYP-like sensor domain (PAS domain)"/>
    <property type="match status" value="1"/>
</dbReference>
<gene>
    <name evidence="14" type="ORF">Tel_07115</name>
</gene>
<dbReference type="GO" id="GO:0005524">
    <property type="term" value="F:ATP binding"/>
    <property type="evidence" value="ECO:0007669"/>
    <property type="project" value="UniProtKB-KW"/>
</dbReference>
<evidence type="ECO:0000259" key="13">
    <source>
        <dbReference type="PROSITE" id="PS50113"/>
    </source>
</evidence>
<feature type="domain" description="PAS" evidence="12">
    <location>
        <begin position="392"/>
        <end position="470"/>
    </location>
</feature>